<name>A0A7D9K916_PARCT</name>
<sequence length="119" mass="14072">CKEWGFHLHDTFGPLLGTGDYGHLIIEHASMLMRTFGSMREFSNQEFESSHKVNRRLYQQAANHNIQAKDSSVKQILTHVYIDKLLFLRLPLKKAFECFQAEKEFYFRGCGWKAKKMKW</sequence>
<proteinExistence type="predicted"/>
<evidence type="ECO:0000313" key="2">
    <source>
        <dbReference type="Proteomes" id="UP001152795"/>
    </source>
</evidence>
<accession>A0A7D9K916</accession>
<protein>
    <submittedName>
        <fullName evidence="1">Uncharacterized protein</fullName>
    </submittedName>
</protein>
<reference evidence="1" key="1">
    <citation type="submission" date="2020-04" db="EMBL/GenBank/DDBJ databases">
        <authorList>
            <person name="Alioto T."/>
            <person name="Alioto T."/>
            <person name="Gomez Garrido J."/>
        </authorList>
    </citation>
    <scope>NUCLEOTIDE SEQUENCE</scope>
    <source>
        <strain evidence="1">A484AB</strain>
    </source>
</reference>
<evidence type="ECO:0000313" key="1">
    <source>
        <dbReference type="EMBL" id="CAB4042260.1"/>
    </source>
</evidence>
<dbReference type="EMBL" id="CACRXK020029787">
    <property type="protein sequence ID" value="CAB4042260.1"/>
    <property type="molecule type" value="Genomic_DNA"/>
</dbReference>
<dbReference type="Proteomes" id="UP001152795">
    <property type="component" value="Unassembled WGS sequence"/>
</dbReference>
<feature type="non-terminal residue" evidence="1">
    <location>
        <position position="1"/>
    </location>
</feature>
<comment type="caution">
    <text evidence="1">The sequence shown here is derived from an EMBL/GenBank/DDBJ whole genome shotgun (WGS) entry which is preliminary data.</text>
</comment>
<keyword evidence="2" id="KW-1185">Reference proteome</keyword>
<dbReference type="OrthoDB" id="5948481at2759"/>
<gene>
    <name evidence="1" type="ORF">PACLA_8A053959</name>
</gene>
<organism evidence="1 2">
    <name type="scientific">Paramuricea clavata</name>
    <name type="common">Red gorgonian</name>
    <name type="synonym">Violescent sea-whip</name>
    <dbReference type="NCBI Taxonomy" id="317549"/>
    <lineage>
        <taxon>Eukaryota</taxon>
        <taxon>Metazoa</taxon>
        <taxon>Cnidaria</taxon>
        <taxon>Anthozoa</taxon>
        <taxon>Octocorallia</taxon>
        <taxon>Malacalcyonacea</taxon>
        <taxon>Plexauridae</taxon>
        <taxon>Paramuricea</taxon>
    </lineage>
</organism>
<dbReference type="AlphaFoldDB" id="A0A7D9K916"/>
<feature type="non-terminal residue" evidence="1">
    <location>
        <position position="119"/>
    </location>
</feature>